<organism evidence="2 3">
    <name type="scientific">Dioscorea cayennensis subsp. rotundata</name>
    <name type="common">White Guinea yam</name>
    <name type="synonym">Dioscorea rotundata</name>
    <dbReference type="NCBI Taxonomy" id="55577"/>
    <lineage>
        <taxon>Eukaryota</taxon>
        <taxon>Viridiplantae</taxon>
        <taxon>Streptophyta</taxon>
        <taxon>Embryophyta</taxon>
        <taxon>Tracheophyta</taxon>
        <taxon>Spermatophyta</taxon>
        <taxon>Magnoliopsida</taxon>
        <taxon>Liliopsida</taxon>
        <taxon>Dioscoreales</taxon>
        <taxon>Dioscoreaceae</taxon>
        <taxon>Dioscorea</taxon>
    </lineage>
</organism>
<evidence type="ECO:0000313" key="3">
    <source>
        <dbReference type="RefSeq" id="XP_039141555.1"/>
    </source>
</evidence>
<name>A0AB40CN93_DIOCR</name>
<feature type="transmembrane region" description="Helical" evidence="1">
    <location>
        <begin position="180"/>
        <end position="201"/>
    </location>
</feature>
<feature type="transmembrane region" description="Helical" evidence="1">
    <location>
        <begin position="154"/>
        <end position="174"/>
    </location>
</feature>
<dbReference type="InterPro" id="IPR018710">
    <property type="entry name" value="DUF2232"/>
</dbReference>
<evidence type="ECO:0000313" key="2">
    <source>
        <dbReference type="Proteomes" id="UP001515500"/>
    </source>
</evidence>
<dbReference type="PANTHER" id="PTHR37185">
    <property type="entry name" value="MEMBRANE PROTEIN"/>
    <property type="match status" value="1"/>
</dbReference>
<dbReference type="Proteomes" id="UP001515500">
    <property type="component" value="Chromosome 16"/>
</dbReference>
<evidence type="ECO:0000256" key="1">
    <source>
        <dbReference type="SAM" id="Phobius"/>
    </source>
</evidence>
<dbReference type="Pfam" id="PF09991">
    <property type="entry name" value="DUF2232"/>
    <property type="match status" value="1"/>
</dbReference>
<dbReference type="PANTHER" id="PTHR37185:SF3">
    <property type="entry name" value="MEMBRANE PROTEIN"/>
    <property type="match status" value="1"/>
</dbReference>
<dbReference type="RefSeq" id="XP_039141555.1">
    <property type="nucleotide sequence ID" value="XM_039285621.1"/>
</dbReference>
<keyword evidence="1" id="KW-1133">Transmembrane helix</keyword>
<reference evidence="3" key="1">
    <citation type="submission" date="2025-08" db="UniProtKB">
        <authorList>
            <consortium name="RefSeq"/>
        </authorList>
    </citation>
    <scope>IDENTIFICATION</scope>
</reference>
<feature type="transmembrane region" description="Helical" evidence="1">
    <location>
        <begin position="112"/>
        <end position="133"/>
    </location>
</feature>
<proteinExistence type="predicted"/>
<sequence>MSISSLSNLYSSSLSPHSLHLFSHSKSHPYLLLRVSSSPPISAPKLPRLRTLTTRASISRAEKHAHEAEKESVVEDLGEDGDVYRKTLRLVECAMFASVAGLAYLLSNSLAIENYFGCFFSLPIVISSMRWGLAAGRKTMVATTMLLFTLSGPVKASTYMLMHGLVGLAMGSLWRLGANWGLSIVLCTIVRALGAIGYVLVSSFLIRENILELITINIHASLTYILMAVGVNAIPSMDAIYGIFGTLLLLNCGFFVFLLHILYAVFLTKLGMKDSLSFPQWLAKGI</sequence>
<feature type="transmembrane region" description="Helical" evidence="1">
    <location>
        <begin position="213"/>
        <end position="234"/>
    </location>
</feature>
<keyword evidence="1" id="KW-0472">Membrane</keyword>
<feature type="transmembrane region" description="Helical" evidence="1">
    <location>
        <begin position="240"/>
        <end position="266"/>
    </location>
</feature>
<protein>
    <submittedName>
        <fullName evidence="3">Uncharacterized protein LOC120278874</fullName>
    </submittedName>
</protein>
<keyword evidence="1" id="KW-0812">Transmembrane</keyword>
<gene>
    <name evidence="3" type="primary">LOC120278874</name>
</gene>
<feature type="transmembrane region" description="Helical" evidence="1">
    <location>
        <begin position="87"/>
        <end position="106"/>
    </location>
</feature>
<dbReference type="GeneID" id="120278874"/>
<keyword evidence="2" id="KW-1185">Reference proteome</keyword>
<dbReference type="AlphaFoldDB" id="A0AB40CN93"/>
<accession>A0AB40CN93</accession>